<proteinExistence type="predicted"/>
<sequence>MKAPSAAAAATTLALAAAVFLVLAAPSDARPRRSLAAVAEFRQLSPCPVTGKPAGACPGYVVDYVVPPCAEGENSPDNLRWLTLTQARDNGNWEREYCRFHRARLRAESALPLYASAR</sequence>
<evidence type="ECO:0000313" key="2">
    <source>
        <dbReference type="EMBL" id="TCU88363.1"/>
    </source>
</evidence>
<gene>
    <name evidence="2" type="ORF">EV671_104034</name>
</gene>
<evidence type="ECO:0008006" key="4">
    <source>
        <dbReference type="Google" id="ProtNLM"/>
    </source>
</evidence>
<dbReference type="Proteomes" id="UP000295110">
    <property type="component" value="Unassembled WGS sequence"/>
</dbReference>
<organism evidence="2 3">
    <name type="scientific">Roseateles saccharophilus</name>
    <name type="common">Pseudomonas saccharophila</name>
    <dbReference type="NCBI Taxonomy" id="304"/>
    <lineage>
        <taxon>Bacteria</taxon>
        <taxon>Pseudomonadati</taxon>
        <taxon>Pseudomonadota</taxon>
        <taxon>Betaproteobacteria</taxon>
        <taxon>Burkholderiales</taxon>
        <taxon>Sphaerotilaceae</taxon>
        <taxon>Roseateles</taxon>
    </lineage>
</organism>
<reference evidence="2 3" key="1">
    <citation type="submission" date="2019-03" db="EMBL/GenBank/DDBJ databases">
        <title>Genomic Encyclopedia of Type Strains, Phase IV (KMG-IV): sequencing the most valuable type-strain genomes for metagenomic binning, comparative biology and taxonomic classification.</title>
        <authorList>
            <person name="Goeker M."/>
        </authorList>
    </citation>
    <scope>NUCLEOTIDE SEQUENCE [LARGE SCALE GENOMIC DNA]</scope>
    <source>
        <strain evidence="2 3">DSM 654</strain>
    </source>
</reference>
<evidence type="ECO:0000256" key="1">
    <source>
        <dbReference type="SAM" id="SignalP"/>
    </source>
</evidence>
<evidence type="ECO:0000313" key="3">
    <source>
        <dbReference type="Proteomes" id="UP000295110"/>
    </source>
</evidence>
<name>A0A4R3UI85_ROSSA</name>
<protein>
    <recommendedName>
        <fullName evidence="4">HNH endonuclease</fullName>
    </recommendedName>
</protein>
<dbReference type="EMBL" id="SMBU01000040">
    <property type="protein sequence ID" value="TCU88363.1"/>
    <property type="molecule type" value="Genomic_DNA"/>
</dbReference>
<accession>A0A4R3UI85</accession>
<feature type="chain" id="PRO_5020214680" description="HNH endonuclease" evidence="1">
    <location>
        <begin position="25"/>
        <end position="118"/>
    </location>
</feature>
<keyword evidence="1" id="KW-0732">Signal</keyword>
<comment type="caution">
    <text evidence="2">The sequence shown here is derived from an EMBL/GenBank/DDBJ whole genome shotgun (WGS) entry which is preliminary data.</text>
</comment>
<keyword evidence="3" id="KW-1185">Reference proteome</keyword>
<dbReference type="AlphaFoldDB" id="A0A4R3UI85"/>
<dbReference type="RefSeq" id="WP_207911225.1">
    <property type="nucleotide sequence ID" value="NZ_CBCSGL010000046.1"/>
</dbReference>
<feature type="signal peptide" evidence="1">
    <location>
        <begin position="1"/>
        <end position="24"/>
    </location>
</feature>